<comment type="similarity">
    <text evidence="1">Belongs to the CpcT/CpeT biliprotein lyase family.</text>
</comment>
<gene>
    <name evidence="4" type="ORF">M595_4327</name>
</gene>
<dbReference type="OrthoDB" id="509115at2"/>
<evidence type="ECO:0000256" key="2">
    <source>
        <dbReference type="ARBA" id="ARBA00023239"/>
    </source>
</evidence>
<keyword evidence="3" id="KW-0812">Transmembrane</keyword>
<reference evidence="4 5" key="1">
    <citation type="journal article" date="2013" name="Front. Microbiol.">
        <title>Comparative genomic analyses of the cyanobacterium, Lyngbya aestuarii BL J, a powerful hydrogen producer.</title>
        <authorList>
            <person name="Kothari A."/>
            <person name="Vaughn M."/>
            <person name="Garcia-Pichel F."/>
        </authorList>
    </citation>
    <scope>NUCLEOTIDE SEQUENCE [LARGE SCALE GENOMIC DNA]</scope>
    <source>
        <strain evidence="4 5">BL J</strain>
    </source>
</reference>
<dbReference type="InterPro" id="IPR038672">
    <property type="entry name" value="CpcT/CpeT_sf"/>
</dbReference>
<keyword evidence="5" id="KW-1185">Reference proteome</keyword>
<proteinExistence type="inferred from homology"/>
<dbReference type="EMBL" id="AUZM01000050">
    <property type="protein sequence ID" value="ERT05719.1"/>
    <property type="molecule type" value="Genomic_DNA"/>
</dbReference>
<keyword evidence="2" id="KW-0456">Lyase</keyword>
<accession>U7QCX3</accession>
<dbReference type="AlphaFoldDB" id="U7QCX3"/>
<comment type="caution">
    <text evidence="4">The sequence shown here is derived from an EMBL/GenBank/DDBJ whole genome shotgun (WGS) entry which is preliminary data.</text>
</comment>
<dbReference type="Gene3D" id="2.40.128.590">
    <property type="entry name" value="CpcT/CpeT domain"/>
    <property type="match status" value="1"/>
</dbReference>
<dbReference type="CDD" id="cd16338">
    <property type="entry name" value="CpcT"/>
    <property type="match status" value="1"/>
</dbReference>
<sequence length="228" mass="25085">MEVQVSYPLKTGYAIVTLITTASLFGCGLILNSTPRQVLEVVSYLTGVMETSAQAQAVTGAPSVRMTTCVVKVADADEITQRSPAIFLYQEQAMTSNPQKPYRQRFLQISPSADGQKVESATFVPPNLRALVNFCSQPESERLVTIEDIGDYRCSVFLQPAGSQYIGQTQPEGCPANYKGAVTITNRITLDAQSMETFDRGYDQKGNQIWGAEDQSYQYQRIDLNAAQ</sequence>
<keyword evidence="3" id="KW-0472">Membrane</keyword>
<evidence type="ECO:0000256" key="3">
    <source>
        <dbReference type="SAM" id="Phobius"/>
    </source>
</evidence>
<dbReference type="GO" id="GO:0016829">
    <property type="term" value="F:lyase activity"/>
    <property type="evidence" value="ECO:0007669"/>
    <property type="project" value="UniProtKB-KW"/>
</dbReference>
<dbReference type="Proteomes" id="UP000017127">
    <property type="component" value="Unassembled WGS sequence"/>
</dbReference>
<evidence type="ECO:0000313" key="5">
    <source>
        <dbReference type="Proteomes" id="UP000017127"/>
    </source>
</evidence>
<evidence type="ECO:0008006" key="6">
    <source>
        <dbReference type="Google" id="ProtNLM"/>
    </source>
</evidence>
<organism evidence="4 5">
    <name type="scientific">Lyngbya aestuarii BL J</name>
    <dbReference type="NCBI Taxonomy" id="1348334"/>
    <lineage>
        <taxon>Bacteria</taxon>
        <taxon>Bacillati</taxon>
        <taxon>Cyanobacteriota</taxon>
        <taxon>Cyanophyceae</taxon>
        <taxon>Oscillatoriophycideae</taxon>
        <taxon>Oscillatoriales</taxon>
        <taxon>Microcoleaceae</taxon>
        <taxon>Lyngbya</taxon>
    </lineage>
</organism>
<dbReference type="PANTHER" id="PTHR35137">
    <property type="entry name" value="CHROMOPHORE LYASE CRL, CHLOROPLASTIC"/>
    <property type="match status" value="1"/>
</dbReference>
<feature type="transmembrane region" description="Helical" evidence="3">
    <location>
        <begin position="12"/>
        <end position="31"/>
    </location>
</feature>
<keyword evidence="3" id="KW-1133">Transmembrane helix</keyword>
<dbReference type="Pfam" id="PF06206">
    <property type="entry name" value="CpeT"/>
    <property type="match status" value="1"/>
</dbReference>
<name>U7QCX3_9CYAN</name>
<protein>
    <recommendedName>
        <fullName evidence="6">Chromophore lyase CpcT/CpeT</fullName>
    </recommendedName>
</protein>
<evidence type="ECO:0000256" key="1">
    <source>
        <dbReference type="ARBA" id="ARBA00008206"/>
    </source>
</evidence>
<dbReference type="InterPro" id="IPR010404">
    <property type="entry name" value="CpcT/CpeT"/>
</dbReference>
<evidence type="ECO:0000313" key="4">
    <source>
        <dbReference type="EMBL" id="ERT05719.1"/>
    </source>
</evidence>
<dbReference type="PANTHER" id="PTHR35137:SF1">
    <property type="entry name" value="CHROMOPHORE LYASE CRL, CHLOROPLASTIC"/>
    <property type="match status" value="1"/>
</dbReference>